<organism evidence="1 2">
    <name type="scientific">Penicillium freii</name>
    <dbReference type="NCBI Taxonomy" id="48697"/>
    <lineage>
        <taxon>Eukaryota</taxon>
        <taxon>Fungi</taxon>
        <taxon>Dikarya</taxon>
        <taxon>Ascomycota</taxon>
        <taxon>Pezizomycotina</taxon>
        <taxon>Eurotiomycetes</taxon>
        <taxon>Eurotiomycetidae</taxon>
        <taxon>Eurotiales</taxon>
        <taxon>Aspergillaceae</taxon>
        <taxon>Penicillium</taxon>
    </lineage>
</organism>
<protein>
    <submittedName>
        <fullName evidence="1">Uncharacterized protein</fullName>
    </submittedName>
</protein>
<reference evidence="1 2" key="1">
    <citation type="submission" date="2015-10" db="EMBL/GenBank/DDBJ databases">
        <title>Genome sequencing of Penicillium freii.</title>
        <authorList>
            <person name="Nguyen H.D."/>
            <person name="Visagie C.M."/>
            <person name="Seifert K.A."/>
        </authorList>
    </citation>
    <scope>NUCLEOTIDE SEQUENCE [LARGE SCALE GENOMIC DNA]</scope>
    <source>
        <strain evidence="1 2">DAOM 242723</strain>
    </source>
</reference>
<comment type="caution">
    <text evidence="1">The sequence shown here is derived from an EMBL/GenBank/DDBJ whole genome shotgun (WGS) entry which is preliminary data.</text>
</comment>
<name>A0A117NKL3_PENFR</name>
<accession>A0A117NKL3</accession>
<proteinExistence type="predicted"/>
<dbReference type="AlphaFoldDB" id="A0A117NKL3"/>
<sequence>MRQCGPVTLKDPREVCFVKVVVTSPRTGSGGIGEASKALGSEPPKRSMWFRYLQAHYSYAIKELPFFAR</sequence>
<evidence type="ECO:0000313" key="1">
    <source>
        <dbReference type="EMBL" id="KUM56302.1"/>
    </source>
</evidence>
<dbReference type="Proteomes" id="UP000055045">
    <property type="component" value="Unassembled WGS sequence"/>
</dbReference>
<dbReference type="EMBL" id="LLXE01000511">
    <property type="protein sequence ID" value="KUM56302.1"/>
    <property type="molecule type" value="Genomic_DNA"/>
</dbReference>
<evidence type="ECO:0000313" key="2">
    <source>
        <dbReference type="Proteomes" id="UP000055045"/>
    </source>
</evidence>
<gene>
    <name evidence="1" type="ORF">ACN42_g10918</name>
</gene>
<keyword evidence="2" id="KW-1185">Reference proteome</keyword>